<keyword evidence="5" id="KW-0472">Membrane</keyword>
<dbReference type="GO" id="GO:0043495">
    <property type="term" value="F:protein-membrane adaptor activity"/>
    <property type="evidence" value="ECO:0007669"/>
    <property type="project" value="InterPro"/>
</dbReference>
<evidence type="ECO:0000256" key="7">
    <source>
        <dbReference type="ARBA" id="ARBA00026209"/>
    </source>
</evidence>
<dbReference type="Gene3D" id="1.25.10.10">
    <property type="entry name" value="Leucine-rich Repeat Variant"/>
    <property type="match status" value="3"/>
</dbReference>
<accession>A0A8S4N2F2</accession>
<dbReference type="PROSITE" id="PS50176">
    <property type="entry name" value="ARM_REPEAT"/>
    <property type="match status" value="4"/>
</dbReference>
<gene>
    <name evidence="10" type="ORF">OFUS_LOCUS2263</name>
</gene>
<dbReference type="AlphaFoldDB" id="A0A8S4N2F2"/>
<comment type="similarity">
    <text evidence="2">Belongs to the beta-catenin family.</text>
</comment>
<sequence>MHAKLWVDVVILGCPIISGIQSFDDSTDGKSKKADVLDELVELLKRALGYCLCCITCGCIPTPHGHVSGDSYHDELMEEEKRAVQNLLLYLDSEENINPSINEERFRALCILTYSDNTELQRSAALCFAEFGERLTTPVSEVILEPLVVLLQSRDIQVQRAASLAMSNLAVYGPESNKMSIMKAGAIRPLVKLMYSNSLEVQCNVCGCITALTTSDKHKHDIVLAGGVKPLLNLARSKDIRVQRNATGALLNLTHLDMTREKLVEKGVIPVLVETLHSSDIDVQYYCAAALSNLAVRDKHRAMMVAVGQCDVIKQLLTLLRDSDDIRVICQSCLALRNLASDGDNQILITQLRGLQVLHDTVCKSEGETLCAALACLRNLSIHKANEGPIISETFVVELCKTLKDFSNPEAQCHAAGTIRNLGAGENIHALVVKGCIEALGAVILDPRHDVRVLTECTAALVVLNDEEVAKERTMGFSQGKLFSKMVYLASSSQEPEVQYNSAGAIGQLAVLGIPEDLLERNIPALFLYIEKFLNNPQPSYVHITLWTVQQLIKDDHFRTVYSQSHMLEQLDDILVSHHSEAIKELAGGILKQLHSTEHQEIEADGDEGFEFV</sequence>
<evidence type="ECO:0000256" key="3">
    <source>
        <dbReference type="ARBA" id="ARBA00022554"/>
    </source>
</evidence>
<keyword evidence="6" id="KW-0449">Lipoprotein</keyword>
<dbReference type="InterPro" id="IPR000225">
    <property type="entry name" value="Armadillo"/>
</dbReference>
<dbReference type="PANTHER" id="PTHR47249:SF1">
    <property type="entry name" value="VACUOLAR PROTEIN 8"/>
    <property type="match status" value="1"/>
</dbReference>
<feature type="chain" id="PRO_5035888546" description="Vacuolar protein 8" evidence="9">
    <location>
        <begin position="23"/>
        <end position="613"/>
    </location>
</feature>
<evidence type="ECO:0000313" key="10">
    <source>
        <dbReference type="EMBL" id="CAH1774891.1"/>
    </source>
</evidence>
<dbReference type="InterPro" id="IPR016024">
    <property type="entry name" value="ARM-type_fold"/>
</dbReference>
<dbReference type="GO" id="GO:0005774">
    <property type="term" value="C:vacuolar membrane"/>
    <property type="evidence" value="ECO:0007669"/>
    <property type="project" value="UniProtKB-SubCell"/>
</dbReference>
<keyword evidence="3" id="KW-0926">Vacuole</keyword>
<dbReference type="EMBL" id="CAIIXF020000001">
    <property type="protein sequence ID" value="CAH1774891.1"/>
    <property type="molecule type" value="Genomic_DNA"/>
</dbReference>
<evidence type="ECO:0000256" key="8">
    <source>
        <dbReference type="PROSITE-ProRule" id="PRU00259"/>
    </source>
</evidence>
<dbReference type="PANTHER" id="PTHR47249">
    <property type="entry name" value="VACUOLAR PROTEIN 8"/>
    <property type="match status" value="1"/>
</dbReference>
<evidence type="ECO:0000256" key="1">
    <source>
        <dbReference type="ARBA" id="ARBA00004592"/>
    </source>
</evidence>
<keyword evidence="11" id="KW-1185">Reference proteome</keyword>
<dbReference type="InterPro" id="IPR045156">
    <property type="entry name" value="Vac8"/>
</dbReference>
<dbReference type="GO" id="GO:0071562">
    <property type="term" value="P:nucleus-vacuole junction assembly"/>
    <property type="evidence" value="ECO:0007669"/>
    <property type="project" value="InterPro"/>
</dbReference>
<protein>
    <recommendedName>
        <fullName evidence="7">Vacuolar protein 8</fullName>
    </recommendedName>
</protein>
<feature type="repeat" description="ARM" evidence="8">
    <location>
        <begin position="267"/>
        <end position="305"/>
    </location>
</feature>
<keyword evidence="9" id="KW-0732">Signal</keyword>
<dbReference type="Pfam" id="PF05804">
    <property type="entry name" value="KAP"/>
    <property type="match status" value="1"/>
</dbReference>
<evidence type="ECO:0000313" key="11">
    <source>
        <dbReference type="Proteomes" id="UP000749559"/>
    </source>
</evidence>
<proteinExistence type="inferred from homology"/>
<organism evidence="10 11">
    <name type="scientific">Owenia fusiformis</name>
    <name type="common">Polychaete worm</name>
    <dbReference type="NCBI Taxonomy" id="6347"/>
    <lineage>
        <taxon>Eukaryota</taxon>
        <taxon>Metazoa</taxon>
        <taxon>Spiralia</taxon>
        <taxon>Lophotrochozoa</taxon>
        <taxon>Annelida</taxon>
        <taxon>Polychaeta</taxon>
        <taxon>Sedentaria</taxon>
        <taxon>Canalipalpata</taxon>
        <taxon>Sabellida</taxon>
        <taxon>Oweniida</taxon>
        <taxon>Oweniidae</taxon>
        <taxon>Owenia</taxon>
    </lineage>
</organism>
<dbReference type="InterPro" id="IPR011989">
    <property type="entry name" value="ARM-like"/>
</dbReference>
<evidence type="ECO:0000256" key="4">
    <source>
        <dbReference type="ARBA" id="ARBA00022737"/>
    </source>
</evidence>
<name>A0A8S4N2F2_OWEFU</name>
<feature type="signal peptide" evidence="9">
    <location>
        <begin position="1"/>
        <end position="22"/>
    </location>
</feature>
<dbReference type="OrthoDB" id="7537227at2759"/>
<keyword evidence="4" id="KW-0677">Repeat</keyword>
<evidence type="ECO:0000256" key="6">
    <source>
        <dbReference type="ARBA" id="ARBA00023288"/>
    </source>
</evidence>
<reference evidence="10" key="1">
    <citation type="submission" date="2022-03" db="EMBL/GenBank/DDBJ databases">
        <authorList>
            <person name="Martin C."/>
        </authorList>
    </citation>
    <scope>NUCLEOTIDE SEQUENCE</scope>
</reference>
<feature type="repeat" description="ARM" evidence="8">
    <location>
        <begin position="311"/>
        <end position="354"/>
    </location>
</feature>
<dbReference type="SUPFAM" id="SSF48371">
    <property type="entry name" value="ARM repeat"/>
    <property type="match status" value="1"/>
</dbReference>
<evidence type="ECO:0000256" key="2">
    <source>
        <dbReference type="ARBA" id="ARBA00005462"/>
    </source>
</evidence>
<dbReference type="Proteomes" id="UP000749559">
    <property type="component" value="Unassembled WGS sequence"/>
</dbReference>
<dbReference type="SMART" id="SM00185">
    <property type="entry name" value="ARM"/>
    <property type="match status" value="8"/>
</dbReference>
<comment type="caution">
    <text evidence="10">The sequence shown here is derived from an EMBL/GenBank/DDBJ whole genome shotgun (WGS) entry which is preliminary data.</text>
</comment>
<feature type="repeat" description="ARM" evidence="8">
    <location>
        <begin position="226"/>
        <end position="268"/>
    </location>
</feature>
<evidence type="ECO:0000256" key="9">
    <source>
        <dbReference type="SAM" id="SignalP"/>
    </source>
</evidence>
<feature type="repeat" description="ARM" evidence="8">
    <location>
        <begin position="185"/>
        <end position="227"/>
    </location>
</feature>
<comment type="subcellular location">
    <subcellularLocation>
        <location evidence="1">Vacuole membrane</location>
        <topology evidence="1">Lipid-anchor</topology>
    </subcellularLocation>
</comment>
<evidence type="ECO:0000256" key="5">
    <source>
        <dbReference type="ARBA" id="ARBA00023136"/>
    </source>
</evidence>